<dbReference type="Proteomes" id="UP000478052">
    <property type="component" value="Unassembled WGS sequence"/>
</dbReference>
<comment type="caution">
    <text evidence="1">The sequence shown here is derived from an EMBL/GenBank/DDBJ whole genome shotgun (WGS) entry which is preliminary data.</text>
</comment>
<reference evidence="1 2" key="1">
    <citation type="submission" date="2019-08" db="EMBL/GenBank/DDBJ databases">
        <title>Whole genome of Aphis craccivora.</title>
        <authorList>
            <person name="Voronova N.V."/>
            <person name="Shulinski R.S."/>
            <person name="Bandarenka Y.V."/>
            <person name="Zhorov D.G."/>
            <person name="Warner D."/>
        </authorList>
    </citation>
    <scope>NUCLEOTIDE SEQUENCE [LARGE SCALE GENOMIC DNA]</scope>
    <source>
        <strain evidence="1">180601</strain>
        <tissue evidence="1">Whole Body</tissue>
    </source>
</reference>
<proteinExistence type="predicted"/>
<dbReference type="AlphaFoldDB" id="A0A6G0W0W8"/>
<evidence type="ECO:0000313" key="2">
    <source>
        <dbReference type="Proteomes" id="UP000478052"/>
    </source>
</evidence>
<sequence>MRLLKYDLSILYIPEKEMHIVDTLSGDLNPEIKLEVCELVESLAMSKKNKNLVKYDAVATVCSTFDRQSWNSIS</sequence>
<dbReference type="EMBL" id="VUJU01010548">
    <property type="protein sequence ID" value="KAF0713867.1"/>
    <property type="molecule type" value="Genomic_DNA"/>
</dbReference>
<keyword evidence="2" id="KW-1185">Reference proteome</keyword>
<name>A0A6G0W0W8_APHCR</name>
<evidence type="ECO:0000313" key="1">
    <source>
        <dbReference type="EMBL" id="KAF0713867.1"/>
    </source>
</evidence>
<protein>
    <submittedName>
        <fullName evidence="1">Uncharacterized protein</fullName>
    </submittedName>
</protein>
<organism evidence="1 2">
    <name type="scientific">Aphis craccivora</name>
    <name type="common">Cowpea aphid</name>
    <dbReference type="NCBI Taxonomy" id="307492"/>
    <lineage>
        <taxon>Eukaryota</taxon>
        <taxon>Metazoa</taxon>
        <taxon>Ecdysozoa</taxon>
        <taxon>Arthropoda</taxon>
        <taxon>Hexapoda</taxon>
        <taxon>Insecta</taxon>
        <taxon>Pterygota</taxon>
        <taxon>Neoptera</taxon>
        <taxon>Paraneoptera</taxon>
        <taxon>Hemiptera</taxon>
        <taxon>Sternorrhyncha</taxon>
        <taxon>Aphidomorpha</taxon>
        <taxon>Aphidoidea</taxon>
        <taxon>Aphididae</taxon>
        <taxon>Aphidini</taxon>
        <taxon>Aphis</taxon>
        <taxon>Aphis</taxon>
    </lineage>
</organism>
<accession>A0A6G0W0W8</accession>
<gene>
    <name evidence="1" type="ORF">FWK35_00029091</name>
</gene>